<proteinExistence type="predicted"/>
<name>A0A7X0VBA9_9ACTN</name>
<feature type="signal peptide" evidence="1">
    <location>
        <begin position="1"/>
        <end position="32"/>
    </location>
</feature>
<evidence type="ECO:0000313" key="2">
    <source>
        <dbReference type="EMBL" id="MBB6628215.1"/>
    </source>
</evidence>
<sequence>MTGPVRRALATVALAGALAVATGLALVPGATAAGGEDPHLPEVVNAPGAWSTHEGVDGPVAAMGISMRSRTVGVLDKRQSLEVFAVSAADGSASWLRLPGFSHRRWGLSGGTALSPDGRWIGWVRPARDGRGGMPGNASRWSVMDTTTGEIRQLDVPGASSVRGTLSDLAFSGDSRYLLTSYEDPDLPRRQRSHEHQLVAWDVRDGSPTVVEEPGHYWLPVLGTAPSGVVWARGRTVHRTDPDLGAPSSVRLPYQVMDASWGPDDTTFASIGHRVGRPRSPWRLYAGAAGHEADARPLDLPAGVSPGQLLGWRDPTHVVVGHWRTEVHVVDIVDGDVEAIELRGYGEQVNAPDLATALWQRPLGPAAEPEATTDPRRPWHRAGAVALVPVAGSWLLWRRRRRRVPSGGRSVRRPPGSR</sequence>
<dbReference type="AlphaFoldDB" id="A0A7X0VBA9"/>
<evidence type="ECO:0008006" key="4">
    <source>
        <dbReference type="Google" id="ProtNLM"/>
    </source>
</evidence>
<dbReference type="Proteomes" id="UP000523955">
    <property type="component" value="Unassembled WGS sequence"/>
</dbReference>
<dbReference type="SUPFAM" id="SSF82171">
    <property type="entry name" value="DPP6 N-terminal domain-like"/>
    <property type="match status" value="1"/>
</dbReference>
<comment type="caution">
    <text evidence="2">The sequence shown here is derived from an EMBL/GenBank/DDBJ whole genome shotgun (WGS) entry which is preliminary data.</text>
</comment>
<accession>A0A7X0VBA9</accession>
<dbReference type="InterPro" id="IPR006311">
    <property type="entry name" value="TAT_signal"/>
</dbReference>
<reference evidence="2 3" key="1">
    <citation type="submission" date="2020-08" db="EMBL/GenBank/DDBJ databases">
        <authorList>
            <person name="Seo M.-J."/>
        </authorList>
    </citation>
    <scope>NUCLEOTIDE SEQUENCE [LARGE SCALE GENOMIC DNA]</scope>
    <source>
        <strain evidence="2 3">KIGAM211</strain>
    </source>
</reference>
<dbReference type="EMBL" id="JACKXE010000001">
    <property type="protein sequence ID" value="MBB6628215.1"/>
    <property type="molecule type" value="Genomic_DNA"/>
</dbReference>
<protein>
    <recommendedName>
        <fullName evidence="4">WD40 repeat domain-containing protein</fullName>
    </recommendedName>
</protein>
<dbReference type="PROSITE" id="PS51318">
    <property type="entry name" value="TAT"/>
    <property type="match status" value="1"/>
</dbReference>
<dbReference type="RefSeq" id="WP_185253296.1">
    <property type="nucleotide sequence ID" value="NZ_JACKXE010000001.1"/>
</dbReference>
<evidence type="ECO:0000256" key="1">
    <source>
        <dbReference type="SAM" id="SignalP"/>
    </source>
</evidence>
<keyword evidence="3" id="KW-1185">Reference proteome</keyword>
<organism evidence="2 3">
    <name type="scientific">Nocardioides luti</name>
    <dbReference type="NCBI Taxonomy" id="2761101"/>
    <lineage>
        <taxon>Bacteria</taxon>
        <taxon>Bacillati</taxon>
        <taxon>Actinomycetota</taxon>
        <taxon>Actinomycetes</taxon>
        <taxon>Propionibacteriales</taxon>
        <taxon>Nocardioidaceae</taxon>
        <taxon>Nocardioides</taxon>
    </lineage>
</organism>
<gene>
    <name evidence="2" type="ORF">H5V45_12875</name>
</gene>
<keyword evidence="1" id="KW-0732">Signal</keyword>
<evidence type="ECO:0000313" key="3">
    <source>
        <dbReference type="Proteomes" id="UP000523955"/>
    </source>
</evidence>
<feature type="chain" id="PRO_5031048222" description="WD40 repeat domain-containing protein" evidence="1">
    <location>
        <begin position="33"/>
        <end position="418"/>
    </location>
</feature>